<dbReference type="GO" id="GO:0005524">
    <property type="term" value="F:ATP binding"/>
    <property type="evidence" value="ECO:0007669"/>
    <property type="project" value="UniProtKB-KW"/>
</dbReference>
<gene>
    <name evidence="3" type="ORF">NDR86_11860</name>
</gene>
<evidence type="ECO:0000313" key="3">
    <source>
        <dbReference type="EMBL" id="MCM6774170.1"/>
    </source>
</evidence>
<keyword evidence="1" id="KW-0418">Kinase</keyword>
<name>A0A9X2E5R9_9NOCA</name>
<dbReference type="PANTHER" id="PTHR35526:SF3">
    <property type="entry name" value="ANTI-SIGMA-F FACTOR RSBW"/>
    <property type="match status" value="1"/>
</dbReference>
<dbReference type="Proteomes" id="UP001139157">
    <property type="component" value="Unassembled WGS sequence"/>
</dbReference>
<feature type="domain" description="Histidine kinase/HSP90-like ATPase" evidence="2">
    <location>
        <begin position="20"/>
        <end position="134"/>
    </location>
</feature>
<dbReference type="AlphaFoldDB" id="A0A9X2E5R9"/>
<dbReference type="InterPro" id="IPR036890">
    <property type="entry name" value="HATPase_C_sf"/>
</dbReference>
<evidence type="ECO:0000256" key="1">
    <source>
        <dbReference type="ARBA" id="ARBA00022527"/>
    </source>
</evidence>
<sequence>MTTLRRPDLGSTPDPLDLSFPAMPDRLADVRRRLREWLLRCGIDSDRAYDIVLAVSEACSNSVEHGYRGEGGLVRLHASASATDLRITVTDRGSWKPRDTPSDPWRGRGLELIRALVPGASLTPGPDGTEVEFRIPIAVQPPPATV</sequence>
<accession>A0A9X2E5R9</accession>
<keyword evidence="1" id="KW-0723">Serine/threonine-protein kinase</keyword>
<keyword evidence="3" id="KW-0067">ATP-binding</keyword>
<dbReference type="GO" id="GO:0004674">
    <property type="term" value="F:protein serine/threonine kinase activity"/>
    <property type="evidence" value="ECO:0007669"/>
    <property type="project" value="UniProtKB-KW"/>
</dbReference>
<keyword evidence="4" id="KW-1185">Reference proteome</keyword>
<comment type="caution">
    <text evidence="3">The sequence shown here is derived from an EMBL/GenBank/DDBJ whole genome shotgun (WGS) entry which is preliminary data.</text>
</comment>
<dbReference type="RefSeq" id="WP_251911636.1">
    <property type="nucleotide sequence ID" value="NZ_JAMRXG010000004.1"/>
</dbReference>
<dbReference type="Pfam" id="PF13581">
    <property type="entry name" value="HATPase_c_2"/>
    <property type="match status" value="1"/>
</dbReference>
<dbReference type="Gene3D" id="3.30.565.10">
    <property type="entry name" value="Histidine kinase-like ATPase, C-terminal domain"/>
    <property type="match status" value="1"/>
</dbReference>
<dbReference type="InterPro" id="IPR003594">
    <property type="entry name" value="HATPase_dom"/>
</dbReference>
<reference evidence="3" key="1">
    <citation type="submission" date="2022-06" db="EMBL/GenBank/DDBJ databases">
        <title>Novel species in genus nocardia.</title>
        <authorList>
            <person name="Li F."/>
        </authorList>
    </citation>
    <scope>NUCLEOTIDE SEQUENCE</scope>
    <source>
        <strain evidence="3">CDC141</strain>
    </source>
</reference>
<organism evidence="3 4">
    <name type="scientific">Nocardia pulmonis</name>
    <dbReference type="NCBI Taxonomy" id="2951408"/>
    <lineage>
        <taxon>Bacteria</taxon>
        <taxon>Bacillati</taxon>
        <taxon>Actinomycetota</taxon>
        <taxon>Actinomycetes</taxon>
        <taxon>Mycobacteriales</taxon>
        <taxon>Nocardiaceae</taxon>
        <taxon>Nocardia</taxon>
    </lineage>
</organism>
<dbReference type="EMBL" id="JAMRXG010000004">
    <property type="protein sequence ID" value="MCM6774170.1"/>
    <property type="molecule type" value="Genomic_DNA"/>
</dbReference>
<evidence type="ECO:0000313" key="4">
    <source>
        <dbReference type="Proteomes" id="UP001139157"/>
    </source>
</evidence>
<dbReference type="InterPro" id="IPR050267">
    <property type="entry name" value="Anti-sigma-factor_SerPK"/>
</dbReference>
<dbReference type="SUPFAM" id="SSF55874">
    <property type="entry name" value="ATPase domain of HSP90 chaperone/DNA topoisomerase II/histidine kinase"/>
    <property type="match status" value="1"/>
</dbReference>
<dbReference type="PANTHER" id="PTHR35526">
    <property type="entry name" value="ANTI-SIGMA-F FACTOR RSBW-RELATED"/>
    <property type="match status" value="1"/>
</dbReference>
<evidence type="ECO:0000259" key="2">
    <source>
        <dbReference type="Pfam" id="PF13581"/>
    </source>
</evidence>
<keyword evidence="3" id="KW-0547">Nucleotide-binding</keyword>
<proteinExistence type="predicted"/>
<protein>
    <submittedName>
        <fullName evidence="3">ATP-binding protein</fullName>
    </submittedName>
</protein>
<keyword evidence="1" id="KW-0808">Transferase</keyword>
<dbReference type="CDD" id="cd16936">
    <property type="entry name" value="HATPase_RsbW-like"/>
    <property type="match status" value="1"/>
</dbReference>